<sequence length="728" mass="80521">MATTKPAPLRLPPSDGPPRVAVSQHHAPDEKRPETSGHDDTDAAHEDSKPQPAVVVTSSPAPPLTPLTPLTPNSPNIPIHPIPLLQEAFSESLDEATSGAITKKPKLTLLDARARREKLLAQDKEAEPYDAIWRYRPGQTQHELFKLLAQISFGVYLLLNGMANSNSQVINILQVHIDEVDEYLEVTLEDLGQAVNDLGARLDHLKMPLSDMQAFEALLEDRTFRNGILEANEKIDHILGRTDAAMKQWDDDIEAGLRCTAAFTSWLSDQTDQEWRAQRPDVAEVFDAMKGNAEGWLLALDDIQDRAQDVNNLLVRLMTLIIDMEKKAGEISRKTWTKIPPFSSPTSSHNSQTMSIRSRVSSRQSDPRFSHAHQLSASSSRPVTLLDTDACLSEFPLPPVPPLVSPSGRHSRDSSLSRQSKNQTSLRSISPVDPSSSHGGRIDSAVDESLYVLQPRIYSPRTSDQSSLARKESLLIPDPDSSKYVDNGFAHKRDPSSVSSLRQRVSHKSIMPDAIMIPPRSVTEAPIARPSSKYATPRSAAEQPFDSAYCSDTEAQSLRQASLAGSDSSLSPPTRPHIVHSPRSDHLQYYHPVLASPHSPLQQRPHTALGPRMSYFTSQQPRHFSSQQPRSQLSPLGNMSIQSSTTLSPHDPATTPTARSPGPPSSRAHSPGAATLAKKKKSTFGWFKKAFSLDEEERAQFEARRANVNVDRYYENTSPRFLDGRRIR</sequence>
<gene>
    <name evidence="2" type="ORF">HIM_08985</name>
</gene>
<evidence type="ECO:0000313" key="3">
    <source>
        <dbReference type="Proteomes" id="UP000054481"/>
    </source>
</evidence>
<feature type="region of interest" description="Disordered" evidence="1">
    <location>
        <begin position="618"/>
        <end position="679"/>
    </location>
</feature>
<feature type="region of interest" description="Disordered" evidence="1">
    <location>
        <begin position="551"/>
        <end position="581"/>
    </location>
</feature>
<protein>
    <submittedName>
        <fullName evidence="2">Uncharacterized protein</fullName>
    </submittedName>
</protein>
<feature type="region of interest" description="Disordered" evidence="1">
    <location>
        <begin position="1"/>
        <end position="75"/>
    </location>
</feature>
<dbReference type="Proteomes" id="UP000054481">
    <property type="component" value="Unassembled WGS sequence"/>
</dbReference>
<name>A0A0F7ZGW3_9HYPO</name>
<feature type="region of interest" description="Disordered" evidence="1">
    <location>
        <begin position="336"/>
        <end position="381"/>
    </location>
</feature>
<feature type="compositionally biased region" description="Polar residues" evidence="1">
    <location>
        <begin position="637"/>
        <end position="658"/>
    </location>
</feature>
<organism evidence="2 3">
    <name type="scientific">Hirsutella minnesotensis 3608</name>
    <dbReference type="NCBI Taxonomy" id="1043627"/>
    <lineage>
        <taxon>Eukaryota</taxon>
        <taxon>Fungi</taxon>
        <taxon>Dikarya</taxon>
        <taxon>Ascomycota</taxon>
        <taxon>Pezizomycotina</taxon>
        <taxon>Sordariomycetes</taxon>
        <taxon>Hypocreomycetidae</taxon>
        <taxon>Hypocreales</taxon>
        <taxon>Ophiocordycipitaceae</taxon>
        <taxon>Hirsutella</taxon>
    </lineage>
</organism>
<feature type="compositionally biased region" description="Polar residues" evidence="1">
    <location>
        <begin position="553"/>
        <end position="572"/>
    </location>
</feature>
<feature type="region of interest" description="Disordered" evidence="1">
    <location>
        <begin position="397"/>
        <end position="442"/>
    </location>
</feature>
<dbReference type="OrthoDB" id="5389734at2759"/>
<keyword evidence="3" id="KW-1185">Reference proteome</keyword>
<proteinExistence type="predicted"/>
<feature type="compositionally biased region" description="Polar residues" evidence="1">
    <location>
        <begin position="416"/>
        <end position="438"/>
    </location>
</feature>
<dbReference type="AlphaFoldDB" id="A0A0F7ZGW3"/>
<feature type="compositionally biased region" description="Low complexity" evidence="1">
    <location>
        <begin position="625"/>
        <end position="636"/>
    </location>
</feature>
<feature type="region of interest" description="Disordered" evidence="1">
    <location>
        <begin position="461"/>
        <end position="505"/>
    </location>
</feature>
<reference evidence="2 3" key="1">
    <citation type="journal article" date="2014" name="Genome Biol. Evol.">
        <title>Comparative genomics and transcriptomics analyses reveal divergent lifestyle features of nematode endoparasitic fungus Hirsutella minnesotensis.</title>
        <authorList>
            <person name="Lai Y."/>
            <person name="Liu K."/>
            <person name="Zhang X."/>
            <person name="Zhang X."/>
            <person name="Li K."/>
            <person name="Wang N."/>
            <person name="Shu C."/>
            <person name="Wu Y."/>
            <person name="Wang C."/>
            <person name="Bushley K.E."/>
            <person name="Xiang M."/>
            <person name="Liu X."/>
        </authorList>
    </citation>
    <scope>NUCLEOTIDE SEQUENCE [LARGE SCALE GENOMIC DNA]</scope>
    <source>
        <strain evidence="2 3">3608</strain>
    </source>
</reference>
<accession>A0A0F7ZGW3</accession>
<evidence type="ECO:0000313" key="2">
    <source>
        <dbReference type="EMBL" id="KJZ71591.1"/>
    </source>
</evidence>
<feature type="compositionally biased region" description="Polar residues" evidence="1">
    <location>
        <begin position="344"/>
        <end position="364"/>
    </location>
</feature>
<feature type="region of interest" description="Disordered" evidence="1">
    <location>
        <begin position="521"/>
        <end position="540"/>
    </location>
</feature>
<dbReference type="EMBL" id="KQ030568">
    <property type="protein sequence ID" value="KJZ71591.1"/>
    <property type="molecule type" value="Genomic_DNA"/>
</dbReference>
<feature type="compositionally biased region" description="Basic and acidic residues" evidence="1">
    <location>
        <begin position="26"/>
        <end position="49"/>
    </location>
</feature>
<evidence type="ECO:0000256" key="1">
    <source>
        <dbReference type="SAM" id="MobiDB-lite"/>
    </source>
</evidence>